<reference evidence="1" key="1">
    <citation type="submission" date="2014-11" db="EMBL/GenBank/DDBJ databases">
        <authorList>
            <person name="Amaro Gonzalez C."/>
        </authorList>
    </citation>
    <scope>NUCLEOTIDE SEQUENCE</scope>
</reference>
<sequence length="27" mass="3157">MLTQRQVSLESFEIHIICFCGFNHSCL</sequence>
<dbReference type="EMBL" id="GBXM01094278">
    <property type="protein sequence ID" value="JAH14299.1"/>
    <property type="molecule type" value="Transcribed_RNA"/>
</dbReference>
<name>A0A0E9QBZ3_ANGAN</name>
<dbReference type="AlphaFoldDB" id="A0A0E9QBZ3"/>
<evidence type="ECO:0000313" key="1">
    <source>
        <dbReference type="EMBL" id="JAH14299.1"/>
    </source>
</evidence>
<organism evidence="1">
    <name type="scientific">Anguilla anguilla</name>
    <name type="common">European freshwater eel</name>
    <name type="synonym">Muraena anguilla</name>
    <dbReference type="NCBI Taxonomy" id="7936"/>
    <lineage>
        <taxon>Eukaryota</taxon>
        <taxon>Metazoa</taxon>
        <taxon>Chordata</taxon>
        <taxon>Craniata</taxon>
        <taxon>Vertebrata</taxon>
        <taxon>Euteleostomi</taxon>
        <taxon>Actinopterygii</taxon>
        <taxon>Neopterygii</taxon>
        <taxon>Teleostei</taxon>
        <taxon>Anguilliformes</taxon>
        <taxon>Anguillidae</taxon>
        <taxon>Anguilla</taxon>
    </lineage>
</organism>
<reference evidence="1" key="2">
    <citation type="journal article" date="2015" name="Fish Shellfish Immunol.">
        <title>Early steps in the European eel (Anguilla anguilla)-Vibrio vulnificus interaction in the gills: Role of the RtxA13 toxin.</title>
        <authorList>
            <person name="Callol A."/>
            <person name="Pajuelo D."/>
            <person name="Ebbesson L."/>
            <person name="Teles M."/>
            <person name="MacKenzie S."/>
            <person name="Amaro C."/>
        </authorList>
    </citation>
    <scope>NUCLEOTIDE SEQUENCE</scope>
</reference>
<accession>A0A0E9QBZ3</accession>
<protein>
    <submittedName>
        <fullName evidence="1">Uncharacterized protein</fullName>
    </submittedName>
</protein>
<proteinExistence type="predicted"/>